<evidence type="ECO:0000256" key="8">
    <source>
        <dbReference type="ARBA" id="ARBA00023014"/>
    </source>
</evidence>
<comment type="function">
    <text evidence="10">Part of a membrane-bound complex that couples electron transfer with translocation of ions across the membrane.</text>
</comment>
<evidence type="ECO:0000256" key="10">
    <source>
        <dbReference type="HAMAP-Rule" id="MF_00463"/>
    </source>
</evidence>
<keyword evidence="10" id="KW-1003">Cell membrane</keyword>
<feature type="region of interest" description="Disordered" evidence="11">
    <location>
        <begin position="280"/>
        <end position="310"/>
    </location>
</feature>
<keyword evidence="6 10" id="KW-0249">Electron transport</keyword>
<keyword evidence="7 10" id="KW-0408">Iron</keyword>
<feature type="binding site" evidence="10">
    <location>
        <position position="179"/>
    </location>
    <ligand>
        <name>[4Fe-4S] cluster</name>
        <dbReference type="ChEBI" id="CHEBI:49883"/>
        <label>2</label>
    </ligand>
</feature>
<dbReference type="Pfam" id="PF04060">
    <property type="entry name" value="FeS"/>
    <property type="match status" value="1"/>
</dbReference>
<feature type="binding site" evidence="10">
    <location>
        <position position="50"/>
    </location>
    <ligand>
        <name>[4Fe-4S] cluster</name>
        <dbReference type="ChEBI" id="CHEBI:49883"/>
        <label>1</label>
    </ligand>
</feature>
<dbReference type="InterPro" id="IPR050395">
    <property type="entry name" value="4Fe4S_Ferredoxin_RnfB"/>
</dbReference>
<dbReference type="Gene3D" id="3.30.70.20">
    <property type="match status" value="2"/>
</dbReference>
<keyword evidence="9 10" id="KW-0472">Membrane</keyword>
<evidence type="ECO:0000256" key="9">
    <source>
        <dbReference type="ARBA" id="ARBA00023136"/>
    </source>
</evidence>
<dbReference type="CDD" id="cd10549">
    <property type="entry name" value="MtMvhB_like"/>
    <property type="match status" value="1"/>
</dbReference>
<evidence type="ECO:0000256" key="3">
    <source>
        <dbReference type="ARBA" id="ARBA00022723"/>
    </source>
</evidence>
<dbReference type="PROSITE" id="PS51656">
    <property type="entry name" value="4FE4S"/>
    <property type="match status" value="1"/>
</dbReference>
<keyword evidence="15" id="KW-1185">Reference proteome</keyword>
<keyword evidence="2 10" id="KW-0004">4Fe-4S</keyword>
<feature type="binding site" evidence="10">
    <location>
        <position position="55"/>
    </location>
    <ligand>
        <name>[4Fe-4S] cluster</name>
        <dbReference type="ChEBI" id="CHEBI:49883"/>
        <label>1</label>
    </ligand>
</feature>
<evidence type="ECO:0000256" key="11">
    <source>
        <dbReference type="SAM" id="MobiDB-lite"/>
    </source>
</evidence>
<accession>A0A1K1LGH3</accession>
<feature type="binding site" evidence="10">
    <location>
        <position position="175"/>
    </location>
    <ligand>
        <name>[4Fe-4S] cluster</name>
        <dbReference type="ChEBI" id="CHEBI:49883"/>
        <label>3</label>
    </ligand>
</feature>
<dbReference type="AlphaFoldDB" id="A0A1K1LGH3"/>
<feature type="binding site" evidence="10">
    <location>
        <position position="169"/>
    </location>
    <ligand>
        <name>[4Fe-4S] cluster</name>
        <dbReference type="ChEBI" id="CHEBI:49883"/>
        <label>3</label>
    </ligand>
</feature>
<feature type="binding site" evidence="10">
    <location>
        <position position="73"/>
    </location>
    <ligand>
        <name>[4Fe-4S] cluster</name>
        <dbReference type="ChEBI" id="CHEBI:49883"/>
        <label>1</label>
    </ligand>
</feature>
<feature type="domain" description="4Fe-4S ferredoxin-type" evidence="12">
    <location>
        <begin position="203"/>
        <end position="234"/>
    </location>
</feature>
<dbReference type="GO" id="GO:0005886">
    <property type="term" value="C:plasma membrane"/>
    <property type="evidence" value="ECO:0007669"/>
    <property type="project" value="UniProtKB-SubCell"/>
</dbReference>
<dbReference type="OrthoDB" id="9789936at2"/>
<evidence type="ECO:0000256" key="5">
    <source>
        <dbReference type="ARBA" id="ARBA00022967"/>
    </source>
</evidence>
<evidence type="ECO:0000259" key="13">
    <source>
        <dbReference type="PROSITE" id="PS51656"/>
    </source>
</evidence>
<dbReference type="EC" id="7.-.-.-" evidence="10"/>
<dbReference type="InterPro" id="IPR017900">
    <property type="entry name" value="4Fe4S_Fe_S_CS"/>
</dbReference>
<comment type="caution">
    <text evidence="10">Lacks conserved residue(s) required for the propagation of feature annotation.</text>
</comment>
<dbReference type="GO" id="GO:0022900">
    <property type="term" value="P:electron transport chain"/>
    <property type="evidence" value="ECO:0007669"/>
    <property type="project" value="UniProtKB-UniRule"/>
</dbReference>
<comment type="subcellular location">
    <subcellularLocation>
        <location evidence="10">Cell membrane</location>
    </subcellularLocation>
</comment>
<dbReference type="EMBL" id="LT630450">
    <property type="protein sequence ID" value="SFV73813.1"/>
    <property type="molecule type" value="Genomic_DNA"/>
</dbReference>
<feature type="binding site" evidence="10">
    <location>
        <position position="47"/>
    </location>
    <ligand>
        <name>[4Fe-4S] cluster</name>
        <dbReference type="ChEBI" id="CHEBI:49883"/>
        <label>1</label>
    </ligand>
</feature>
<evidence type="ECO:0000259" key="12">
    <source>
        <dbReference type="PROSITE" id="PS51379"/>
    </source>
</evidence>
<evidence type="ECO:0000256" key="6">
    <source>
        <dbReference type="ARBA" id="ARBA00022982"/>
    </source>
</evidence>
<dbReference type="PROSITE" id="PS00198">
    <property type="entry name" value="4FE4S_FER_1"/>
    <property type="match status" value="2"/>
</dbReference>
<evidence type="ECO:0000313" key="14">
    <source>
        <dbReference type="EMBL" id="SFV73813.1"/>
    </source>
</evidence>
<organism evidence="14 15">
    <name type="scientific">Desulfovibrio piger</name>
    <dbReference type="NCBI Taxonomy" id="901"/>
    <lineage>
        <taxon>Bacteria</taxon>
        <taxon>Pseudomonadati</taxon>
        <taxon>Thermodesulfobacteriota</taxon>
        <taxon>Desulfovibrionia</taxon>
        <taxon>Desulfovibrionales</taxon>
        <taxon>Desulfovibrionaceae</taxon>
        <taxon>Desulfovibrio</taxon>
    </lineage>
</organism>
<keyword evidence="8 10" id="KW-0411">Iron-sulfur</keyword>
<feature type="binding site" evidence="10">
    <location>
        <position position="146"/>
    </location>
    <ligand>
        <name>[4Fe-4S] cluster</name>
        <dbReference type="ChEBI" id="CHEBI:49883"/>
        <label>2</label>
    </ligand>
</feature>
<dbReference type="InterPro" id="IPR017896">
    <property type="entry name" value="4Fe4S_Fe-S-bd"/>
</dbReference>
<feature type="domain" description="4Fe-4S ferredoxin-type" evidence="12">
    <location>
        <begin position="129"/>
        <end position="159"/>
    </location>
</feature>
<dbReference type="SUPFAM" id="SSF54862">
    <property type="entry name" value="4Fe-4S ferredoxins"/>
    <property type="match status" value="2"/>
</dbReference>
<feature type="domain" description="4Fe-4S" evidence="13">
    <location>
        <begin position="30"/>
        <end position="90"/>
    </location>
</feature>
<dbReference type="HAMAP" id="MF_00463">
    <property type="entry name" value="RsxB_RnfB"/>
    <property type="match status" value="1"/>
</dbReference>
<evidence type="ECO:0000313" key="15">
    <source>
        <dbReference type="Proteomes" id="UP000186323"/>
    </source>
</evidence>
<name>A0A1K1LGH3_9BACT</name>
<dbReference type="Gene3D" id="1.10.15.40">
    <property type="entry name" value="Electron transport complex subunit B, putative Fe-S cluster"/>
    <property type="match status" value="1"/>
</dbReference>
<dbReference type="GO" id="GO:0009055">
    <property type="term" value="F:electron transfer activity"/>
    <property type="evidence" value="ECO:0007669"/>
    <property type="project" value="InterPro"/>
</dbReference>
<dbReference type="RefSeq" id="WP_072336054.1">
    <property type="nucleotide sequence ID" value="NZ_CALUWT010000001.1"/>
</dbReference>
<dbReference type="NCBIfam" id="NF005503">
    <property type="entry name" value="PRK07118.1-2"/>
    <property type="match status" value="1"/>
</dbReference>
<dbReference type="Proteomes" id="UP000186323">
    <property type="component" value="Chromosome I"/>
</dbReference>
<evidence type="ECO:0000256" key="1">
    <source>
        <dbReference type="ARBA" id="ARBA00022448"/>
    </source>
</evidence>
<comment type="similarity">
    <text evidence="10">Belongs to the 4Fe4S bacterial-type ferredoxin family. RnfB subfamily.</text>
</comment>
<evidence type="ECO:0000256" key="2">
    <source>
        <dbReference type="ARBA" id="ARBA00022485"/>
    </source>
</evidence>
<gene>
    <name evidence="10" type="primary">rnfB</name>
    <name evidence="14" type="ORF">DESPIGER_1989</name>
</gene>
<keyword evidence="1 10" id="KW-0813">Transport</keyword>
<dbReference type="InterPro" id="IPR007202">
    <property type="entry name" value="4Fe-4S_dom"/>
</dbReference>
<keyword evidence="4 10" id="KW-0677">Repeat</keyword>
<feature type="binding site" evidence="10">
    <location>
        <position position="172"/>
    </location>
    <ligand>
        <name>[4Fe-4S] cluster</name>
        <dbReference type="ChEBI" id="CHEBI:49883"/>
        <label>3</label>
    </ligand>
</feature>
<protein>
    <recommendedName>
        <fullName evidence="10">Ion-translocating oxidoreductase complex subunit B</fullName>
        <ecNumber evidence="10">7.-.-.-</ecNumber>
    </recommendedName>
    <alternativeName>
        <fullName evidence="10">Rnf electron transport complex subunit B</fullName>
    </alternativeName>
</protein>
<dbReference type="GO" id="GO:0051539">
    <property type="term" value="F:4 iron, 4 sulfur cluster binding"/>
    <property type="evidence" value="ECO:0007669"/>
    <property type="project" value="UniProtKB-UniRule"/>
</dbReference>
<dbReference type="PANTHER" id="PTHR43560:SF1">
    <property type="entry name" value="ION-TRANSLOCATING OXIDOREDUCTASE COMPLEX SUBUNIT B"/>
    <property type="match status" value="1"/>
</dbReference>
<dbReference type="PANTHER" id="PTHR43560">
    <property type="entry name" value="ION-TRANSLOCATING OXIDOREDUCTASE COMPLEX SUBUNIT B"/>
    <property type="match status" value="1"/>
</dbReference>
<evidence type="ECO:0000256" key="4">
    <source>
        <dbReference type="ARBA" id="ARBA00022737"/>
    </source>
</evidence>
<dbReference type="GO" id="GO:0046872">
    <property type="term" value="F:metal ion binding"/>
    <property type="evidence" value="ECO:0007669"/>
    <property type="project" value="UniProtKB-KW"/>
</dbReference>
<keyword evidence="3 10" id="KW-0479">Metal-binding</keyword>
<evidence type="ECO:0000256" key="7">
    <source>
        <dbReference type="ARBA" id="ARBA00023004"/>
    </source>
</evidence>
<dbReference type="PROSITE" id="PS51379">
    <property type="entry name" value="4FE4S_FER_2"/>
    <property type="match status" value="3"/>
</dbReference>
<dbReference type="KEGG" id="dpg:DESPIGER_1989"/>
<dbReference type="InterPro" id="IPR010207">
    <property type="entry name" value="Elect_transpt_cplx_RnfB/RsxB"/>
</dbReference>
<feature type="region of interest" description="Hydrophobic" evidence="10">
    <location>
        <begin position="1"/>
        <end position="24"/>
    </location>
</feature>
<feature type="binding site" evidence="10">
    <location>
        <position position="150"/>
    </location>
    <ligand>
        <name>[4Fe-4S] cluster</name>
        <dbReference type="ChEBI" id="CHEBI:49883"/>
        <label>3</label>
    </ligand>
</feature>
<reference evidence="15" key="1">
    <citation type="submission" date="2016-10" db="EMBL/GenBank/DDBJ databases">
        <authorList>
            <person name="Wegmann U."/>
        </authorList>
    </citation>
    <scope>NUCLEOTIDE SEQUENCE [LARGE SCALE GENOMIC DNA]</scope>
</reference>
<comment type="cofactor">
    <cofactor evidence="10">
        <name>[4Fe-4S] cluster</name>
        <dbReference type="ChEBI" id="CHEBI:49883"/>
    </cofactor>
    <text evidence="10">Binds 3 [4Fe-4S] clusters.</text>
</comment>
<feature type="domain" description="4Fe-4S ferredoxin-type" evidence="12">
    <location>
        <begin position="160"/>
        <end position="189"/>
    </location>
</feature>
<proteinExistence type="inferred from homology"/>
<keyword evidence="5 10" id="KW-1278">Translocase</keyword>
<sequence length="310" mass="32192">MVFVSIITLFGLGLVAAILLSIASRVFYVKEDPRVEAVLEVLPGANCGGCGFAGCEGYAAAVVSDPDIPANKCCAGGADTAIAVGELTGKTVAEAEPLFSLRRCDKLAGNVALRYQYQGMPSCAAAAMLRGGTDTCHWSCMGFGDCVQVCPFGAMQVKDSVVRVDVSRCTGCGMCVSACPRGVLELVPRRHRVAVFCNTRDKLRAVTEVCDAGCINCGRCAKACPAKAVSNVDGRMVVDQIKCVSYGPDCGEACVEACARHILRRTCPTGIEAANVARMKDDSDGDGAAGGGTVPVTGKNDRPAQENCNA</sequence>
<feature type="binding site" evidence="10">
    <location>
        <position position="140"/>
    </location>
    <ligand>
        <name>[4Fe-4S] cluster</name>
        <dbReference type="ChEBI" id="CHEBI:49883"/>
        <label>2</label>
    </ligand>
</feature>
<dbReference type="Pfam" id="PF12838">
    <property type="entry name" value="Fer4_7"/>
    <property type="match status" value="1"/>
</dbReference>
<feature type="binding site" evidence="10">
    <location>
        <position position="136"/>
    </location>
    <ligand>
        <name>[4Fe-4S] cluster</name>
        <dbReference type="ChEBI" id="CHEBI:49883"/>
        <label>2</label>
    </ligand>
</feature>
<comment type="subunit">
    <text evidence="10">The complex is composed of six subunits: RnfA, RnfB, RnfC, RnfD, RnfE and RnfG.</text>
</comment>